<protein>
    <submittedName>
        <fullName evidence="3">Uncharacterized protein</fullName>
    </submittedName>
</protein>
<dbReference type="PROSITE" id="PS50294">
    <property type="entry name" value="WD_REPEATS_REGION"/>
    <property type="match status" value="1"/>
</dbReference>
<proteinExistence type="predicted"/>
<evidence type="ECO:0000256" key="2">
    <source>
        <dbReference type="PROSITE-ProRule" id="PRU00221"/>
    </source>
</evidence>
<organism evidence="3 4">
    <name type="scientific">Aquarana catesbeiana</name>
    <name type="common">American bullfrog</name>
    <name type="synonym">Rana catesbeiana</name>
    <dbReference type="NCBI Taxonomy" id="8400"/>
    <lineage>
        <taxon>Eukaryota</taxon>
        <taxon>Metazoa</taxon>
        <taxon>Chordata</taxon>
        <taxon>Craniata</taxon>
        <taxon>Vertebrata</taxon>
        <taxon>Euteleostomi</taxon>
        <taxon>Amphibia</taxon>
        <taxon>Batrachia</taxon>
        <taxon>Anura</taxon>
        <taxon>Neobatrachia</taxon>
        <taxon>Ranoidea</taxon>
        <taxon>Ranidae</taxon>
        <taxon>Aquarana</taxon>
    </lineage>
</organism>
<dbReference type="InterPro" id="IPR015943">
    <property type="entry name" value="WD40/YVTN_repeat-like_dom_sf"/>
</dbReference>
<name>A0A2G9SAI5_AQUCT</name>
<dbReference type="SUPFAM" id="SSF50978">
    <property type="entry name" value="WD40 repeat-like"/>
    <property type="match status" value="1"/>
</dbReference>
<dbReference type="InterPro" id="IPR001680">
    <property type="entry name" value="WD40_rpt"/>
</dbReference>
<feature type="repeat" description="WD" evidence="2">
    <location>
        <begin position="5"/>
        <end position="46"/>
    </location>
</feature>
<dbReference type="PROSITE" id="PS50082">
    <property type="entry name" value="WD_REPEATS_2"/>
    <property type="match status" value="1"/>
</dbReference>
<evidence type="ECO:0000313" key="3">
    <source>
        <dbReference type="EMBL" id="PIO37160.1"/>
    </source>
</evidence>
<dbReference type="Proteomes" id="UP000228934">
    <property type="component" value="Unassembled WGS sequence"/>
</dbReference>
<dbReference type="AlphaFoldDB" id="A0A2G9SAI5"/>
<dbReference type="PANTHER" id="PTHR13950:SF13">
    <property type="entry name" value="DMX-LIKE PROTEIN 2"/>
    <property type="match status" value="1"/>
</dbReference>
<reference evidence="4" key="1">
    <citation type="journal article" date="2017" name="Nat. Commun.">
        <title>The North American bullfrog draft genome provides insight into hormonal regulation of long noncoding RNA.</title>
        <authorList>
            <person name="Hammond S.A."/>
            <person name="Warren R.L."/>
            <person name="Vandervalk B.P."/>
            <person name="Kucuk E."/>
            <person name="Khan H."/>
            <person name="Gibb E.A."/>
            <person name="Pandoh P."/>
            <person name="Kirk H."/>
            <person name="Zhao Y."/>
            <person name="Jones M."/>
            <person name="Mungall A.J."/>
            <person name="Coope R."/>
            <person name="Pleasance S."/>
            <person name="Moore R.A."/>
            <person name="Holt R.A."/>
            <person name="Round J.M."/>
            <person name="Ohora S."/>
            <person name="Walle B.V."/>
            <person name="Veldhoen N."/>
            <person name="Helbing C.C."/>
            <person name="Birol I."/>
        </authorList>
    </citation>
    <scope>NUCLEOTIDE SEQUENCE [LARGE SCALE GENOMIC DNA]</scope>
</reference>
<dbReference type="Gene3D" id="2.130.10.10">
    <property type="entry name" value="YVTN repeat-like/Quinoprotein amine dehydrogenase"/>
    <property type="match status" value="1"/>
</dbReference>
<dbReference type="PANTHER" id="PTHR13950">
    <property type="entry name" value="RABCONNECTIN-RELATED"/>
    <property type="match status" value="1"/>
</dbReference>
<evidence type="ECO:0000313" key="4">
    <source>
        <dbReference type="Proteomes" id="UP000228934"/>
    </source>
</evidence>
<evidence type="ECO:0000256" key="1">
    <source>
        <dbReference type="ARBA" id="ARBA00022737"/>
    </source>
</evidence>
<gene>
    <name evidence="3" type="ORF">AB205_0150810</name>
</gene>
<accession>A0A2G9SAI5</accession>
<keyword evidence="4" id="KW-1185">Reference proteome</keyword>
<sequence length="103" mass="11231">MLHTFQAHDSAVKALALDNSEECFVTGSAEGNMKVWKLTGHGLIHSFKNEHAKQSLFRNIGAGVMQIEVGENTRIFSCGADGTLKMRVLPNALKTQSGIFDIL</sequence>
<keyword evidence="1" id="KW-0677">Repeat</keyword>
<dbReference type="InterPro" id="IPR036322">
    <property type="entry name" value="WD40_repeat_dom_sf"/>
</dbReference>
<dbReference type="OrthoDB" id="342131at2759"/>
<dbReference type="EMBL" id="KV926028">
    <property type="protein sequence ID" value="PIO37160.1"/>
    <property type="molecule type" value="Genomic_DNA"/>
</dbReference>
<dbReference type="InterPro" id="IPR052208">
    <property type="entry name" value="DmX-like/RAVE_component"/>
</dbReference>
<dbReference type="GO" id="GO:0007035">
    <property type="term" value="P:vacuolar acidification"/>
    <property type="evidence" value="ECO:0007669"/>
    <property type="project" value="TreeGrafter"/>
</dbReference>
<dbReference type="Pfam" id="PF00400">
    <property type="entry name" value="WD40"/>
    <property type="match status" value="1"/>
</dbReference>
<keyword evidence="2" id="KW-0853">WD repeat</keyword>
<dbReference type="GO" id="GO:0043291">
    <property type="term" value="C:RAVE complex"/>
    <property type="evidence" value="ECO:0007669"/>
    <property type="project" value="TreeGrafter"/>
</dbReference>